<dbReference type="Pfam" id="PF12006">
    <property type="entry name" value="DUF3500"/>
    <property type="match status" value="1"/>
</dbReference>
<comment type="caution">
    <text evidence="2">The sequence shown here is derived from an EMBL/GenBank/DDBJ whole genome shotgun (WGS) entry which is preliminary data.</text>
</comment>
<accession>A0A7C4QT79</accession>
<name>A0A7C4QT79_9PLAN</name>
<gene>
    <name evidence="2" type="ORF">ENS64_13660</name>
</gene>
<dbReference type="InterPro" id="IPR021889">
    <property type="entry name" value="DUF3500"/>
</dbReference>
<proteinExistence type="predicted"/>
<evidence type="ECO:0000256" key="1">
    <source>
        <dbReference type="SAM" id="SignalP"/>
    </source>
</evidence>
<evidence type="ECO:0000313" key="2">
    <source>
        <dbReference type="EMBL" id="HGT40289.1"/>
    </source>
</evidence>
<protein>
    <submittedName>
        <fullName evidence="2">DUF3500 domain-containing protein</fullName>
    </submittedName>
</protein>
<feature type="chain" id="PRO_5027900217" evidence="1">
    <location>
        <begin position="25"/>
        <end position="339"/>
    </location>
</feature>
<organism evidence="2">
    <name type="scientific">Schlesneria paludicola</name>
    <dbReference type="NCBI Taxonomy" id="360056"/>
    <lineage>
        <taxon>Bacteria</taxon>
        <taxon>Pseudomonadati</taxon>
        <taxon>Planctomycetota</taxon>
        <taxon>Planctomycetia</taxon>
        <taxon>Planctomycetales</taxon>
        <taxon>Planctomycetaceae</taxon>
        <taxon>Schlesneria</taxon>
    </lineage>
</organism>
<dbReference type="PANTHER" id="PTHR37489:SF1">
    <property type="entry name" value="DUF3500 DOMAIN-CONTAINING PROTEIN"/>
    <property type="match status" value="1"/>
</dbReference>
<dbReference type="EMBL" id="DSVQ01000016">
    <property type="protein sequence ID" value="HGT40289.1"/>
    <property type="molecule type" value="Genomic_DNA"/>
</dbReference>
<sequence length="339" mass="37945">MNTRPVWLSLGVVATLAAILVAQAPETNQSGKAMVEAARHFQMALTPEQWKQCWFAFDDVERLNWHFIPRERKGLPLRDLEGPALTAAHAFIRSGLSEAGYEQALNVMSLEEVLYLLEGGEREYRRERRHPGKYYLSVFGEPSLSGTWGWRLEGHHLSLNFTIQDGRVVSSTPEFFGANPARVDAGPGRAIRVLAKEEDAARALLKLCDAEQRALAWISRQAPDEVPGAGTPQPVVGPPVGLPASRMSAAQRELLQELLAEYLRNVPADVAEARRRAINSAGVDNIYFAWWGEAEPNQRHHYRIQGPTFVIEYNNTQNEANHIHSMWRNLGGDFHLPAT</sequence>
<feature type="signal peptide" evidence="1">
    <location>
        <begin position="1"/>
        <end position="24"/>
    </location>
</feature>
<reference evidence="2" key="1">
    <citation type="journal article" date="2020" name="mSystems">
        <title>Genome- and Community-Level Interaction Insights into Carbon Utilization and Element Cycling Functions of Hydrothermarchaeota in Hydrothermal Sediment.</title>
        <authorList>
            <person name="Zhou Z."/>
            <person name="Liu Y."/>
            <person name="Xu W."/>
            <person name="Pan J."/>
            <person name="Luo Z.H."/>
            <person name="Li M."/>
        </authorList>
    </citation>
    <scope>NUCLEOTIDE SEQUENCE [LARGE SCALE GENOMIC DNA]</scope>
    <source>
        <strain evidence="2">SpSt-508</strain>
    </source>
</reference>
<keyword evidence="1" id="KW-0732">Signal</keyword>
<dbReference type="AlphaFoldDB" id="A0A7C4QT79"/>
<dbReference type="PANTHER" id="PTHR37489">
    <property type="entry name" value="DUF3500 DOMAIN-CONTAINING PROTEIN"/>
    <property type="match status" value="1"/>
</dbReference>